<organism evidence="2 3">
    <name type="scientific">Streptomyces alkaliterrae</name>
    <dbReference type="NCBI Taxonomy" id="2213162"/>
    <lineage>
        <taxon>Bacteria</taxon>
        <taxon>Bacillati</taxon>
        <taxon>Actinomycetota</taxon>
        <taxon>Actinomycetes</taxon>
        <taxon>Kitasatosporales</taxon>
        <taxon>Streptomycetaceae</taxon>
        <taxon>Streptomyces</taxon>
    </lineage>
</organism>
<dbReference type="Gene3D" id="3.40.109.10">
    <property type="entry name" value="NADH Oxidase"/>
    <property type="match status" value="2"/>
</dbReference>
<feature type="compositionally biased region" description="Pro residues" evidence="1">
    <location>
        <begin position="12"/>
        <end position="22"/>
    </location>
</feature>
<dbReference type="GO" id="GO:0016491">
    <property type="term" value="F:oxidoreductase activity"/>
    <property type="evidence" value="ECO:0007669"/>
    <property type="project" value="InterPro"/>
</dbReference>
<sequence length="373" mass="38201">MALARSALSPGPDTPPGPPVPDWPGDALPLPPADADRLDLDRLLRLSLAASPASRRLRPNPSAGGRHPVDVTLDVGGHCSLPPGRYGYDPLRHRVHRLSAAVAPALGTAGATVALSVTLRRTRSHYGHRARPLALLDTGHAAGALYAAACALGLPEPRLDLTGRCPEPLATVELRPPAGRAYGDAAAQRSLTDRRSTEPALLVGTPPPAALAAVLATADRCGGPLRWCVAAGDQRALLALDTSRPPTADAAPPPLRRLAAGDARPALAAWAAGQGWLARAGAVLLGYGCPEDAPPPAIRAAHLHAGHGVHQASLTAVRLGLATRPVGSWQCADLGAALGEAPGRDWVVHGLALGGPRPNPPDPTSTTSEDPPC</sequence>
<evidence type="ECO:0000313" key="3">
    <source>
        <dbReference type="Proteomes" id="UP000517765"/>
    </source>
</evidence>
<dbReference type="SUPFAM" id="SSF55469">
    <property type="entry name" value="FMN-dependent nitroreductase-like"/>
    <property type="match status" value="2"/>
</dbReference>
<dbReference type="InterPro" id="IPR000415">
    <property type="entry name" value="Nitroreductase-like"/>
</dbReference>
<evidence type="ECO:0000256" key="1">
    <source>
        <dbReference type="SAM" id="MobiDB-lite"/>
    </source>
</evidence>
<proteinExistence type="predicted"/>
<feature type="compositionally biased region" description="Low complexity" evidence="1">
    <location>
        <begin position="364"/>
        <end position="373"/>
    </location>
</feature>
<gene>
    <name evidence="2" type="ORF">H3147_19850</name>
</gene>
<dbReference type="EMBL" id="JABJXA010000139">
    <property type="protein sequence ID" value="MBB1261060.1"/>
    <property type="molecule type" value="Genomic_DNA"/>
</dbReference>
<reference evidence="3" key="1">
    <citation type="submission" date="2020-05" db="EMBL/GenBank/DDBJ databases">
        <title>Classification of alakaliphilic streptomycetes isolated from an alkaline soil next to Lonar Crater, India and a proposal for the recognition of Streptomyces alkaliterrae sp. nov.</title>
        <authorList>
            <person name="Golinska P."/>
        </authorList>
    </citation>
    <scope>NUCLEOTIDE SEQUENCE [LARGE SCALE GENOMIC DNA]</scope>
    <source>
        <strain evidence="3">OF8</strain>
    </source>
</reference>
<feature type="region of interest" description="Disordered" evidence="1">
    <location>
        <begin position="1"/>
        <end position="34"/>
    </location>
</feature>
<evidence type="ECO:0000313" key="2">
    <source>
        <dbReference type="EMBL" id="MBB1261060.1"/>
    </source>
</evidence>
<dbReference type="PANTHER" id="PTHR43745:SF2">
    <property type="entry name" value="NITROREDUCTASE MJ1384-RELATED"/>
    <property type="match status" value="1"/>
</dbReference>
<dbReference type="PANTHER" id="PTHR43745">
    <property type="entry name" value="NITROREDUCTASE MJ1384-RELATED"/>
    <property type="match status" value="1"/>
</dbReference>
<dbReference type="AlphaFoldDB" id="A0A7W3WZH6"/>
<accession>A0A7W3WZH6</accession>
<comment type="caution">
    <text evidence="2">The sequence shown here is derived from an EMBL/GenBank/DDBJ whole genome shotgun (WGS) entry which is preliminary data.</text>
</comment>
<name>A0A7W3WZH6_9ACTN</name>
<protein>
    <submittedName>
        <fullName evidence="2">SagB/ThcOx family dehydrogenase</fullName>
    </submittedName>
</protein>
<dbReference type="Proteomes" id="UP000517765">
    <property type="component" value="Unassembled WGS sequence"/>
</dbReference>
<feature type="region of interest" description="Disordered" evidence="1">
    <location>
        <begin position="349"/>
        <end position="373"/>
    </location>
</feature>
<dbReference type="InterPro" id="IPR052544">
    <property type="entry name" value="Bacteriocin_Proc_Enz"/>
</dbReference>